<evidence type="ECO:0000313" key="3">
    <source>
        <dbReference type="Proteomes" id="UP000480410"/>
    </source>
</evidence>
<dbReference type="Proteomes" id="UP000480410">
    <property type="component" value="Unassembled WGS sequence"/>
</dbReference>
<gene>
    <name evidence="2" type="ORF">G3435_15555</name>
</gene>
<reference evidence="2 3" key="1">
    <citation type="submission" date="2020-02" db="EMBL/GenBank/DDBJ databases">
        <title>Broccoli isolated Pseudomonas sp.</title>
        <authorList>
            <person name="Fujikawa T."/>
            <person name="Sawada H."/>
        </authorList>
    </citation>
    <scope>NUCLEOTIDE SEQUENCE [LARGE SCALE GENOMIC DNA]</scope>
    <source>
        <strain evidence="2 3">MAFF212428</strain>
    </source>
</reference>
<dbReference type="InterPro" id="IPR003776">
    <property type="entry name" value="YcaO-like_dom"/>
</dbReference>
<accession>A0A6M0CU46</accession>
<evidence type="ECO:0000313" key="2">
    <source>
        <dbReference type="EMBL" id="NER61001.1"/>
    </source>
</evidence>
<organism evidence="2 3">
    <name type="scientific">Pseudomonas brassicae</name>
    <dbReference type="NCBI Taxonomy" id="2708063"/>
    <lineage>
        <taxon>Bacteria</taxon>
        <taxon>Pseudomonadati</taxon>
        <taxon>Pseudomonadota</taxon>
        <taxon>Gammaproteobacteria</taxon>
        <taxon>Pseudomonadales</taxon>
        <taxon>Pseudomonadaceae</taxon>
        <taxon>Pseudomonas</taxon>
    </lineage>
</organism>
<dbReference type="Pfam" id="PF02624">
    <property type="entry name" value="YcaO"/>
    <property type="match status" value="1"/>
</dbReference>
<feature type="domain" description="YcaO" evidence="1">
    <location>
        <begin position="109"/>
        <end position="455"/>
    </location>
</feature>
<dbReference type="Gene3D" id="3.30.160.660">
    <property type="match status" value="1"/>
</dbReference>
<dbReference type="PROSITE" id="PS51664">
    <property type="entry name" value="YCAO"/>
    <property type="match status" value="1"/>
</dbReference>
<dbReference type="AlphaFoldDB" id="A0A6M0CU46"/>
<comment type="caution">
    <text evidence="2">The sequence shown here is derived from an EMBL/GenBank/DDBJ whole genome shotgun (WGS) entry which is preliminary data.</text>
</comment>
<dbReference type="PANTHER" id="PTHR37809">
    <property type="entry name" value="RIBOSOMAL PROTEIN S12 METHYLTHIOTRANSFERASE ACCESSORY FACTOR YCAO"/>
    <property type="match status" value="1"/>
</dbReference>
<evidence type="ECO:0000259" key="1">
    <source>
        <dbReference type="PROSITE" id="PS51664"/>
    </source>
</evidence>
<sequence>MINPLTTNVKSSRQKKTSRQKRLLYWRNKGNEMRRISRLIFFGLYGNFLPVKTIAPERSLSLYDAERAIDQHFSDEGIQVTLQRYGSPLSSTVATLHFPYDSCGMEDVGCGKGYEAEARVGAKYEAYEHAMGPLQLRHYSALHGFDLVASQPALQHVLPMQMLQRADASQIGALTFEAHEASAGVGLLYPAFLINHRYAQESIPGDDVDYAAARRYSCGTGVAAGVGFTEAAIHAASEVIERHGIGRFIAQHFFYDSKAPIKKIDHASMPEALMNTLRDAEIALGASIEVFDATSQIPYPVFIAYCPDRTIADIHVIGGGCSLYPSHAAARAIKELVQQYKVAEGVEHVTQEWAHSNNNLARHPRLLRCLRMAFDARQRAKMLACRMPEDPEPMPLDQHLSHLKRTCFNAGHPLWLKELHASANRVSLACAVMPKMERFSIVSLGGKVVPCYQYA</sequence>
<dbReference type="PANTHER" id="PTHR37809:SF1">
    <property type="entry name" value="RIBOSOMAL PROTEIN S12 METHYLTHIOTRANSFERASE ACCESSORY FACTOR YCAO"/>
    <property type="match status" value="1"/>
</dbReference>
<proteinExistence type="predicted"/>
<protein>
    <submittedName>
        <fullName evidence="2">YcaO-like family protein</fullName>
    </submittedName>
</protein>
<dbReference type="EMBL" id="JAAHBV010000333">
    <property type="protein sequence ID" value="NER61001.1"/>
    <property type="molecule type" value="Genomic_DNA"/>
</dbReference>
<name>A0A6M0CU46_9PSED</name>